<dbReference type="Proteomes" id="UP000608154">
    <property type="component" value="Unassembled WGS sequence"/>
</dbReference>
<evidence type="ECO:0000313" key="16">
    <source>
        <dbReference type="EMBL" id="GGC09622.1"/>
    </source>
</evidence>
<dbReference type="GO" id="GO:0006826">
    <property type="term" value="P:iron ion transport"/>
    <property type="evidence" value="ECO:0007669"/>
    <property type="project" value="UniProtKB-KW"/>
</dbReference>
<keyword evidence="10 11" id="KW-0998">Cell outer membrane</keyword>
<name>A0A916TUM1_9SPHN</name>
<evidence type="ECO:0000313" key="17">
    <source>
        <dbReference type="Proteomes" id="UP000608154"/>
    </source>
</evidence>
<keyword evidence="4" id="KW-0410">Iron transport</keyword>
<evidence type="ECO:0000256" key="3">
    <source>
        <dbReference type="ARBA" id="ARBA00022452"/>
    </source>
</evidence>
<keyword evidence="8 12" id="KW-0798">TonB box</keyword>
<dbReference type="Gene3D" id="2.40.170.20">
    <property type="entry name" value="TonB-dependent receptor, beta-barrel domain"/>
    <property type="match status" value="1"/>
</dbReference>
<evidence type="ECO:0000256" key="13">
    <source>
        <dbReference type="SAM" id="SignalP"/>
    </source>
</evidence>
<feature type="chain" id="PRO_5036780580" evidence="13">
    <location>
        <begin position="25"/>
        <end position="808"/>
    </location>
</feature>
<evidence type="ECO:0000256" key="5">
    <source>
        <dbReference type="ARBA" id="ARBA00022692"/>
    </source>
</evidence>
<evidence type="ECO:0000256" key="4">
    <source>
        <dbReference type="ARBA" id="ARBA00022496"/>
    </source>
</evidence>
<evidence type="ECO:0000256" key="8">
    <source>
        <dbReference type="ARBA" id="ARBA00023077"/>
    </source>
</evidence>
<evidence type="ECO:0000259" key="15">
    <source>
        <dbReference type="Pfam" id="PF07715"/>
    </source>
</evidence>
<dbReference type="Pfam" id="PF00593">
    <property type="entry name" value="TonB_dep_Rec_b-barrel"/>
    <property type="match status" value="1"/>
</dbReference>
<sequence length="808" mass="86714">MSLRGVSWLLTGSVALFSSNAALAQAENEYPQGVSERLSAPTAGEPIIVTARKRNESILKVPVVLTAISQAQLEQYSTDDIYTVAHRVPGLLVGTSLAANGLQISMRGIGTTANNATIDNSISLNVDGLQLSQGLAYNLGMLDLGQIEVLKGPQALFYGKNSPAGVISLRSADPGNSTEFKARAGYEFEANEAIGELVASGPVSDSLKLRFAARYSAKDGYFRNVVQANTALGSIDPADRRVNPTKDLMMRGTILFEPTDGYRARIKASYQNQKIDGTWPAYQGIYCPEGTGGVPPLNIQFIGDGCKLDRKIAAAWPNPEAFAPLRNGGKPFSHLEQALFSVENTFRVADDLELTSLSGLYLMEQKYLFLAGFATVLPLVADNDFLSNQFTQELRLTSSYAGPFNFMLGGYYQKAQQETHVNLLGNTQAFFPAIAQDNDHVIDIEAASLFGQLIWKISPELEFAPGVRWTDETRIHKQWNYAASNGPIGRSVLLDPRVSSSNFSPEATLTYTPSDDLTLFAAFKTGFKSGSFNGTIFAAPTTAASFGDEKVIGGEAGVKSRLLDGQINFNAAAYYYRYKDLQVGAGEIRGQVIINRTLNAASANVYGLDMDMSFAPYAVPGLSVQAALNYNHARYGSFPNAPCGNGQTAPEGCDQLQNPVTGNFSAQDLAGEPLVRAPSWMGNFGIDYEMPVGNGMAVGVGGLVSYSSKYSLNLTNLPGFFQPAYAKVNANLALRGAEDAWEVALIGNNLTDKLTSANCFNSNLQNGSFYGGQIQGGPLPGPAGGDEANCVTERGREVWVRFTVKLGS</sequence>
<feature type="domain" description="TonB-dependent receptor plug" evidence="15">
    <location>
        <begin position="59"/>
        <end position="166"/>
    </location>
</feature>
<reference evidence="16" key="1">
    <citation type="journal article" date="2014" name="Int. J. Syst. Evol. Microbiol.">
        <title>Complete genome sequence of Corynebacterium casei LMG S-19264T (=DSM 44701T), isolated from a smear-ripened cheese.</title>
        <authorList>
            <consortium name="US DOE Joint Genome Institute (JGI-PGF)"/>
            <person name="Walter F."/>
            <person name="Albersmeier A."/>
            <person name="Kalinowski J."/>
            <person name="Ruckert C."/>
        </authorList>
    </citation>
    <scope>NUCLEOTIDE SEQUENCE</scope>
    <source>
        <strain evidence="16">CGMCC 1.15095</strain>
    </source>
</reference>
<evidence type="ECO:0000256" key="1">
    <source>
        <dbReference type="ARBA" id="ARBA00004571"/>
    </source>
</evidence>
<dbReference type="Pfam" id="PF07715">
    <property type="entry name" value="Plug"/>
    <property type="match status" value="1"/>
</dbReference>
<keyword evidence="6" id="KW-0408">Iron</keyword>
<evidence type="ECO:0000256" key="6">
    <source>
        <dbReference type="ARBA" id="ARBA00023004"/>
    </source>
</evidence>
<protein>
    <submittedName>
        <fullName evidence="16">TonB-dependent receptor</fullName>
    </submittedName>
</protein>
<evidence type="ECO:0000256" key="7">
    <source>
        <dbReference type="ARBA" id="ARBA00023065"/>
    </source>
</evidence>
<dbReference type="SUPFAM" id="SSF56935">
    <property type="entry name" value="Porins"/>
    <property type="match status" value="1"/>
</dbReference>
<dbReference type="InterPro" id="IPR000531">
    <property type="entry name" value="Beta-barrel_TonB"/>
</dbReference>
<dbReference type="PROSITE" id="PS52016">
    <property type="entry name" value="TONB_DEPENDENT_REC_3"/>
    <property type="match status" value="1"/>
</dbReference>
<keyword evidence="2 11" id="KW-0813">Transport</keyword>
<evidence type="ECO:0000256" key="10">
    <source>
        <dbReference type="ARBA" id="ARBA00023237"/>
    </source>
</evidence>
<keyword evidence="13" id="KW-0732">Signal</keyword>
<dbReference type="AlphaFoldDB" id="A0A916TUM1"/>
<evidence type="ECO:0000259" key="14">
    <source>
        <dbReference type="Pfam" id="PF00593"/>
    </source>
</evidence>
<dbReference type="InterPro" id="IPR039426">
    <property type="entry name" value="TonB-dep_rcpt-like"/>
</dbReference>
<keyword evidence="16" id="KW-0675">Receptor</keyword>
<accession>A0A916TUM1</accession>
<keyword evidence="5 11" id="KW-0812">Transmembrane</keyword>
<reference evidence="16" key="2">
    <citation type="submission" date="2020-09" db="EMBL/GenBank/DDBJ databases">
        <authorList>
            <person name="Sun Q."/>
            <person name="Zhou Y."/>
        </authorList>
    </citation>
    <scope>NUCLEOTIDE SEQUENCE</scope>
    <source>
        <strain evidence="16">CGMCC 1.15095</strain>
    </source>
</reference>
<keyword evidence="3 11" id="KW-1134">Transmembrane beta strand</keyword>
<dbReference type="PANTHER" id="PTHR32552:SF81">
    <property type="entry name" value="TONB-DEPENDENT OUTER MEMBRANE RECEPTOR"/>
    <property type="match status" value="1"/>
</dbReference>
<keyword evidence="7" id="KW-0406">Ion transport</keyword>
<dbReference type="GO" id="GO:0009279">
    <property type="term" value="C:cell outer membrane"/>
    <property type="evidence" value="ECO:0007669"/>
    <property type="project" value="UniProtKB-SubCell"/>
</dbReference>
<comment type="subcellular location">
    <subcellularLocation>
        <location evidence="1 11">Cell outer membrane</location>
        <topology evidence="1 11">Multi-pass membrane protein</topology>
    </subcellularLocation>
</comment>
<dbReference type="EMBL" id="BMHK01000024">
    <property type="protein sequence ID" value="GGC09622.1"/>
    <property type="molecule type" value="Genomic_DNA"/>
</dbReference>
<feature type="signal peptide" evidence="13">
    <location>
        <begin position="1"/>
        <end position="24"/>
    </location>
</feature>
<comment type="similarity">
    <text evidence="11 12">Belongs to the TonB-dependent receptor family.</text>
</comment>
<gene>
    <name evidence="16" type="ORF">GCM10011494_30360</name>
</gene>
<proteinExistence type="inferred from homology"/>
<dbReference type="InterPro" id="IPR012910">
    <property type="entry name" value="Plug_dom"/>
</dbReference>
<organism evidence="16 17">
    <name type="scientific">Novosphingobium endophyticum</name>
    <dbReference type="NCBI Taxonomy" id="1955250"/>
    <lineage>
        <taxon>Bacteria</taxon>
        <taxon>Pseudomonadati</taxon>
        <taxon>Pseudomonadota</taxon>
        <taxon>Alphaproteobacteria</taxon>
        <taxon>Sphingomonadales</taxon>
        <taxon>Sphingomonadaceae</taxon>
        <taxon>Novosphingobium</taxon>
    </lineage>
</organism>
<feature type="domain" description="TonB-dependent receptor-like beta-barrel" evidence="14">
    <location>
        <begin position="332"/>
        <end position="750"/>
    </location>
</feature>
<evidence type="ECO:0000256" key="2">
    <source>
        <dbReference type="ARBA" id="ARBA00022448"/>
    </source>
</evidence>
<keyword evidence="9 11" id="KW-0472">Membrane</keyword>
<evidence type="ECO:0000256" key="9">
    <source>
        <dbReference type="ARBA" id="ARBA00023136"/>
    </source>
</evidence>
<comment type="caution">
    <text evidence="16">The sequence shown here is derived from an EMBL/GenBank/DDBJ whole genome shotgun (WGS) entry which is preliminary data.</text>
</comment>
<dbReference type="InterPro" id="IPR036942">
    <property type="entry name" value="Beta-barrel_TonB_sf"/>
</dbReference>
<dbReference type="PANTHER" id="PTHR32552">
    <property type="entry name" value="FERRICHROME IRON RECEPTOR-RELATED"/>
    <property type="match status" value="1"/>
</dbReference>
<evidence type="ECO:0000256" key="11">
    <source>
        <dbReference type="PROSITE-ProRule" id="PRU01360"/>
    </source>
</evidence>
<evidence type="ECO:0000256" key="12">
    <source>
        <dbReference type="RuleBase" id="RU003357"/>
    </source>
</evidence>
<keyword evidence="17" id="KW-1185">Reference proteome</keyword>